<sequence>MSVLLPEILERIIFELPNEKVHERATLGSCSLVCRAFLPSARSRLFHNVHLYQNGVDKFLQLCDHPFETISGNIRRFTISQNLHLVDEPEDKRLQNSPALNRLMTWRSSDGQRTLSTVLSHARTLNLAWIGWWTLSEKAKKRLLEEFQSVTELRLWMTGFDTYGELLALINSFRALESLSLETIRPFRKDRIAESFAATGPSTLPSTLQSISLKDVEDAELIKTLVPCPSLRSFKCHYVNFRDFTLECAAAIGALLSSAGRSLEEFSFTIQAAGMLNEGTILDDRFRPYIDLTKNSNLRKIVLWVEDSNFQIPFLENLTKEHMSPGPHLEILDIHYLPKLTLDWDRLDVVLQAPVFSRLREIRANIFVLFGPEDVVGQPKGWYHAPNKDSKAVQIMKERMTEFQKRLPRCNERGILKLREGYRFFDKWAWTLSLEEDGDIDCTVTATVVVTYEGDNLNGPEADVIDGSAGENQEVPPLPLWPPALPRWGPP</sequence>
<dbReference type="SUPFAM" id="SSF52047">
    <property type="entry name" value="RNI-like"/>
    <property type="match status" value="1"/>
</dbReference>
<evidence type="ECO:0000313" key="3">
    <source>
        <dbReference type="Proteomes" id="UP000017559"/>
    </source>
</evidence>
<gene>
    <name evidence="2" type="ORF">Moror_4050</name>
</gene>
<dbReference type="KEGG" id="mrr:Moror_4050"/>
<dbReference type="EMBL" id="AWSO01000406">
    <property type="protein sequence ID" value="ESK90778.1"/>
    <property type="molecule type" value="Genomic_DNA"/>
</dbReference>
<dbReference type="Proteomes" id="UP000017559">
    <property type="component" value="Unassembled WGS sequence"/>
</dbReference>
<dbReference type="InterPro" id="IPR032675">
    <property type="entry name" value="LRR_dom_sf"/>
</dbReference>
<feature type="region of interest" description="Disordered" evidence="1">
    <location>
        <begin position="460"/>
        <end position="491"/>
    </location>
</feature>
<dbReference type="OrthoDB" id="2788229at2759"/>
<evidence type="ECO:0000313" key="2">
    <source>
        <dbReference type="EMBL" id="ESK90778.1"/>
    </source>
</evidence>
<proteinExistence type="predicted"/>
<dbReference type="AlphaFoldDB" id="V2WVA3"/>
<organism evidence="2 3">
    <name type="scientific">Moniliophthora roreri (strain MCA 2997)</name>
    <name type="common">Cocoa frosty pod rot fungus</name>
    <name type="synonym">Crinipellis roreri</name>
    <dbReference type="NCBI Taxonomy" id="1381753"/>
    <lineage>
        <taxon>Eukaryota</taxon>
        <taxon>Fungi</taxon>
        <taxon>Dikarya</taxon>
        <taxon>Basidiomycota</taxon>
        <taxon>Agaricomycotina</taxon>
        <taxon>Agaricomycetes</taxon>
        <taxon>Agaricomycetidae</taxon>
        <taxon>Agaricales</taxon>
        <taxon>Marasmiineae</taxon>
        <taxon>Marasmiaceae</taxon>
        <taxon>Moniliophthora</taxon>
    </lineage>
</organism>
<accession>V2WVA3</accession>
<reference evidence="2 3" key="1">
    <citation type="journal article" date="2014" name="BMC Genomics">
        <title>Genome and secretome analysis of the hemibiotrophic fungal pathogen, Moniliophthora roreri, which causes frosty pod rot disease of cacao: mechanisms of the biotrophic and necrotrophic phases.</title>
        <authorList>
            <person name="Meinhardt L.W."/>
            <person name="Costa G.G.L."/>
            <person name="Thomazella D.P.T."/>
            <person name="Teixeira P.J.P.L."/>
            <person name="Carazzolle M.F."/>
            <person name="Schuster S.C."/>
            <person name="Carlson J.E."/>
            <person name="Guiltinan M.J."/>
            <person name="Mieczkowski P."/>
            <person name="Farmer A."/>
            <person name="Ramaraj T."/>
            <person name="Crozier J."/>
            <person name="Davis R.E."/>
            <person name="Shao J."/>
            <person name="Melnick R.L."/>
            <person name="Pereira G.A.G."/>
            <person name="Bailey B.A."/>
        </authorList>
    </citation>
    <scope>NUCLEOTIDE SEQUENCE [LARGE SCALE GENOMIC DNA]</scope>
    <source>
        <strain evidence="2 3">MCA 2997</strain>
    </source>
</reference>
<evidence type="ECO:0000256" key="1">
    <source>
        <dbReference type="SAM" id="MobiDB-lite"/>
    </source>
</evidence>
<dbReference type="HOGENOM" id="CLU_036316_2_0_1"/>
<comment type="caution">
    <text evidence="2">The sequence shown here is derived from an EMBL/GenBank/DDBJ whole genome shotgun (WGS) entry which is preliminary data.</text>
</comment>
<evidence type="ECO:0008006" key="4">
    <source>
        <dbReference type="Google" id="ProtNLM"/>
    </source>
</evidence>
<keyword evidence="3" id="KW-1185">Reference proteome</keyword>
<protein>
    <recommendedName>
        <fullName evidence="4">F-box domain-containing protein</fullName>
    </recommendedName>
</protein>
<dbReference type="Gene3D" id="3.80.10.10">
    <property type="entry name" value="Ribonuclease Inhibitor"/>
    <property type="match status" value="1"/>
</dbReference>
<name>V2WVA3_MONRO</name>
<feature type="compositionally biased region" description="Pro residues" evidence="1">
    <location>
        <begin position="476"/>
        <end position="491"/>
    </location>
</feature>